<sequence>MRKQMDRWEQRRGLDSLVSGSRRWVIVCYIVLVLLLCYGGFMVHDVQQGGWGPLLVRVIPLLLFLPAILMCRARSHAWLAFISLLYFMQGVMIATLPGQMWFGSAITLASMGLFIASAGYARFKSRQEKSVSH</sequence>
<keyword evidence="1" id="KW-1133">Transmembrane helix</keyword>
<protein>
    <submittedName>
        <fullName evidence="2">DUF2069 domain-containing protein</fullName>
    </submittedName>
</protein>
<dbReference type="KEGG" id="paur:FGL86_13520"/>
<dbReference type="Proteomes" id="UP000321272">
    <property type="component" value="Chromosome"/>
</dbReference>
<dbReference type="InterPro" id="IPR018643">
    <property type="entry name" value="DUF2069_membrane"/>
</dbReference>
<name>A0A5B8SUM1_9GAMM</name>
<feature type="transmembrane region" description="Helical" evidence="1">
    <location>
        <begin position="54"/>
        <end position="71"/>
    </location>
</feature>
<dbReference type="OrthoDB" id="5738125at2"/>
<organism evidence="2 3">
    <name type="scientific">Pistricoccus aurantiacus</name>
    <dbReference type="NCBI Taxonomy" id="1883414"/>
    <lineage>
        <taxon>Bacteria</taxon>
        <taxon>Pseudomonadati</taxon>
        <taxon>Pseudomonadota</taxon>
        <taxon>Gammaproteobacteria</taxon>
        <taxon>Oceanospirillales</taxon>
        <taxon>Halomonadaceae</taxon>
        <taxon>Pistricoccus</taxon>
    </lineage>
</organism>
<dbReference type="RefSeq" id="WP_147185051.1">
    <property type="nucleotide sequence ID" value="NZ_CP042382.1"/>
</dbReference>
<keyword evidence="3" id="KW-1185">Reference proteome</keyword>
<evidence type="ECO:0000256" key="1">
    <source>
        <dbReference type="SAM" id="Phobius"/>
    </source>
</evidence>
<feature type="transmembrane region" description="Helical" evidence="1">
    <location>
        <begin position="78"/>
        <end position="96"/>
    </location>
</feature>
<dbReference type="Pfam" id="PF09842">
    <property type="entry name" value="DUF2069"/>
    <property type="match status" value="1"/>
</dbReference>
<evidence type="ECO:0000313" key="3">
    <source>
        <dbReference type="Proteomes" id="UP000321272"/>
    </source>
</evidence>
<accession>A0A5B8SUM1</accession>
<evidence type="ECO:0000313" key="2">
    <source>
        <dbReference type="EMBL" id="QEA39994.1"/>
    </source>
</evidence>
<dbReference type="EMBL" id="CP042382">
    <property type="protein sequence ID" value="QEA39994.1"/>
    <property type="molecule type" value="Genomic_DNA"/>
</dbReference>
<reference evidence="2 3" key="1">
    <citation type="submission" date="2019-06" db="EMBL/GenBank/DDBJ databases">
        <title>Genome analyses of bacteria isolated from kimchi.</title>
        <authorList>
            <person name="Lee S."/>
            <person name="Ahn S."/>
            <person name="Roh S."/>
        </authorList>
    </citation>
    <scope>NUCLEOTIDE SEQUENCE [LARGE SCALE GENOMIC DNA]</scope>
    <source>
        <strain evidence="2 3">CBA4606</strain>
    </source>
</reference>
<feature type="transmembrane region" description="Helical" evidence="1">
    <location>
        <begin position="102"/>
        <end position="123"/>
    </location>
</feature>
<keyword evidence="1" id="KW-0472">Membrane</keyword>
<feature type="transmembrane region" description="Helical" evidence="1">
    <location>
        <begin position="21"/>
        <end position="42"/>
    </location>
</feature>
<dbReference type="AlphaFoldDB" id="A0A5B8SUM1"/>
<keyword evidence="1" id="KW-0812">Transmembrane</keyword>
<proteinExistence type="predicted"/>
<gene>
    <name evidence="2" type="ORF">FGL86_13520</name>
</gene>